<protein>
    <submittedName>
        <fullName evidence="1">Uncharacterized protein</fullName>
    </submittedName>
</protein>
<accession>A0ACB8SKB7</accession>
<organism evidence="1 2">
    <name type="scientific">Artomyces pyxidatus</name>
    <dbReference type="NCBI Taxonomy" id="48021"/>
    <lineage>
        <taxon>Eukaryota</taxon>
        <taxon>Fungi</taxon>
        <taxon>Dikarya</taxon>
        <taxon>Basidiomycota</taxon>
        <taxon>Agaricomycotina</taxon>
        <taxon>Agaricomycetes</taxon>
        <taxon>Russulales</taxon>
        <taxon>Auriscalpiaceae</taxon>
        <taxon>Artomyces</taxon>
    </lineage>
</organism>
<sequence>YLVSEEARVLLEDIERLKTRKLLTIMTDGWEDAQRRSLYGTLLAEIAEYPVILGLDDVSGDRGTADNVLKIVTTAITRKQVKPDQVIAVCTDSPTTMVAFRRKLKEKWPWVLTLYCFMHAVNNTIGRITSFPEIKAVITRNAKIVSFFNSSHYWGGQLKASEKAKRSLKTNTETRFYALILQAQSIKENRAALNDVCIRDDAQRKIGGLTPVNAAVVETVLYDRTHWALNDQLIRTCKPLVDLLGNIESRDATLADCMLELIAAHRAISQFQLMDGDSLPFMNHAIFTVNKDFHAMNTTLHWLALFLHPLCRKLAISTVTHSRKLEDACKTAAFLAKEWNWTASAAQQLMTDLKMYHDGRAPFAGGSADARKWWSGLIVTAQDHPLKGLAIRILSIVPHSAEVERFFSNLGGIHTPRRSNIGVDKLETLGTLRNHYIYALKDEAAAKGKSTRRKHGHMHTREEGGINVETANDLLADFSWIGPPISTEALAGEDEHMQGPETISLEELDAEFARLDTLAAGDDEGDKLGSDVGIKDVYDTREIESIRNGFAPLSVEEDAGVNDNVTGPTHKWDPLTLLESVGM</sequence>
<reference evidence="1" key="2">
    <citation type="journal article" date="2022" name="New Phytol.">
        <title>Evolutionary transition to the ectomycorrhizal habit in the genomes of a hyperdiverse lineage of mushroom-forming fungi.</title>
        <authorList>
            <person name="Looney B."/>
            <person name="Miyauchi S."/>
            <person name="Morin E."/>
            <person name="Drula E."/>
            <person name="Courty P.E."/>
            <person name="Kohler A."/>
            <person name="Kuo A."/>
            <person name="LaButti K."/>
            <person name="Pangilinan J."/>
            <person name="Lipzen A."/>
            <person name="Riley R."/>
            <person name="Andreopoulos W."/>
            <person name="He G."/>
            <person name="Johnson J."/>
            <person name="Nolan M."/>
            <person name="Tritt A."/>
            <person name="Barry K.W."/>
            <person name="Grigoriev I.V."/>
            <person name="Nagy L.G."/>
            <person name="Hibbett D."/>
            <person name="Henrissat B."/>
            <person name="Matheny P.B."/>
            <person name="Labbe J."/>
            <person name="Martin F.M."/>
        </authorList>
    </citation>
    <scope>NUCLEOTIDE SEQUENCE</scope>
    <source>
        <strain evidence="1">HHB10654</strain>
    </source>
</reference>
<name>A0ACB8SKB7_9AGAM</name>
<feature type="non-terminal residue" evidence="1">
    <location>
        <position position="1"/>
    </location>
</feature>
<dbReference type="Proteomes" id="UP000814140">
    <property type="component" value="Unassembled WGS sequence"/>
</dbReference>
<evidence type="ECO:0000313" key="2">
    <source>
        <dbReference type="Proteomes" id="UP000814140"/>
    </source>
</evidence>
<dbReference type="EMBL" id="MU277265">
    <property type="protein sequence ID" value="KAI0056370.1"/>
    <property type="molecule type" value="Genomic_DNA"/>
</dbReference>
<keyword evidence="2" id="KW-1185">Reference proteome</keyword>
<reference evidence="1" key="1">
    <citation type="submission" date="2021-03" db="EMBL/GenBank/DDBJ databases">
        <authorList>
            <consortium name="DOE Joint Genome Institute"/>
            <person name="Ahrendt S."/>
            <person name="Looney B.P."/>
            <person name="Miyauchi S."/>
            <person name="Morin E."/>
            <person name="Drula E."/>
            <person name="Courty P.E."/>
            <person name="Chicoki N."/>
            <person name="Fauchery L."/>
            <person name="Kohler A."/>
            <person name="Kuo A."/>
            <person name="Labutti K."/>
            <person name="Pangilinan J."/>
            <person name="Lipzen A."/>
            <person name="Riley R."/>
            <person name="Andreopoulos W."/>
            <person name="He G."/>
            <person name="Johnson J."/>
            <person name="Barry K.W."/>
            <person name="Grigoriev I.V."/>
            <person name="Nagy L."/>
            <person name="Hibbett D."/>
            <person name="Henrissat B."/>
            <person name="Matheny P.B."/>
            <person name="Labbe J."/>
            <person name="Martin F."/>
        </authorList>
    </citation>
    <scope>NUCLEOTIDE SEQUENCE</scope>
    <source>
        <strain evidence="1">HHB10654</strain>
    </source>
</reference>
<evidence type="ECO:0000313" key="1">
    <source>
        <dbReference type="EMBL" id="KAI0056370.1"/>
    </source>
</evidence>
<comment type="caution">
    <text evidence="1">The sequence shown here is derived from an EMBL/GenBank/DDBJ whole genome shotgun (WGS) entry which is preliminary data.</text>
</comment>
<gene>
    <name evidence="1" type="ORF">BV25DRAFT_1978033</name>
</gene>
<proteinExistence type="predicted"/>